<dbReference type="PROSITE" id="PS50942">
    <property type="entry name" value="ENTH"/>
    <property type="match status" value="1"/>
</dbReference>
<dbReference type="GO" id="GO:0005543">
    <property type="term" value="F:phospholipid binding"/>
    <property type="evidence" value="ECO:0007669"/>
    <property type="project" value="InterPro"/>
</dbReference>
<reference evidence="7" key="1">
    <citation type="submission" date="2018-11" db="EMBL/GenBank/DDBJ databases">
        <authorList>
            <consortium name="Genoscope - CEA"/>
            <person name="William W."/>
        </authorList>
    </citation>
    <scope>NUCLEOTIDE SEQUENCE</scope>
</reference>
<dbReference type="Proteomes" id="UP000694005">
    <property type="component" value="Chromosome A08"/>
</dbReference>
<organism evidence="7">
    <name type="scientific">Brassica campestris</name>
    <name type="common">Field mustard</name>
    <dbReference type="NCBI Taxonomy" id="3711"/>
    <lineage>
        <taxon>Eukaryota</taxon>
        <taxon>Viridiplantae</taxon>
        <taxon>Streptophyta</taxon>
        <taxon>Embryophyta</taxon>
        <taxon>Tracheophyta</taxon>
        <taxon>Spermatophyta</taxon>
        <taxon>Magnoliopsida</taxon>
        <taxon>eudicotyledons</taxon>
        <taxon>Gunneridae</taxon>
        <taxon>Pentapetalae</taxon>
        <taxon>rosids</taxon>
        <taxon>malvids</taxon>
        <taxon>Brassicales</taxon>
        <taxon>Brassicaceae</taxon>
        <taxon>Brassiceae</taxon>
        <taxon>Brassica</taxon>
    </lineage>
</organism>
<feature type="domain" description="ENTH" evidence="5">
    <location>
        <begin position="45"/>
        <end position="188"/>
    </location>
</feature>
<protein>
    <recommendedName>
        <fullName evidence="5">ENTH domain-containing protein</fullName>
    </recommendedName>
</protein>
<dbReference type="InterPro" id="IPR045192">
    <property type="entry name" value="AP180-like"/>
</dbReference>
<dbReference type="GO" id="GO:0072583">
    <property type="term" value="P:clathrin-dependent endocytosis"/>
    <property type="evidence" value="ECO:0007669"/>
    <property type="project" value="InterPro"/>
</dbReference>
<dbReference type="EMBL" id="LS974624">
    <property type="protein sequence ID" value="CAG7898622.1"/>
    <property type="molecule type" value="Genomic_DNA"/>
</dbReference>
<evidence type="ECO:0000313" key="6">
    <source>
        <dbReference type="EMBL" id="CAG7898622.1"/>
    </source>
</evidence>
<dbReference type="GO" id="GO:0030136">
    <property type="term" value="C:clathrin-coated vesicle"/>
    <property type="evidence" value="ECO:0007669"/>
    <property type="project" value="UniProtKB-SubCell"/>
</dbReference>
<dbReference type="EMBL" id="LR031575">
    <property type="protein sequence ID" value="VDD05350.1"/>
    <property type="molecule type" value="Genomic_DNA"/>
</dbReference>
<keyword evidence="4" id="KW-0968">Cytoplasmic vesicle</keyword>
<evidence type="ECO:0000313" key="7">
    <source>
        <dbReference type="EMBL" id="VDD05350.1"/>
    </source>
</evidence>
<evidence type="ECO:0000256" key="2">
    <source>
        <dbReference type="ARBA" id="ARBA00004555"/>
    </source>
</evidence>
<dbReference type="Gene3D" id="1.25.40.90">
    <property type="match status" value="1"/>
</dbReference>
<dbReference type="Gramene" id="A08p22880.2_BraZ1">
    <property type="protein sequence ID" value="A08p22880.2_BraZ1.CDS"/>
    <property type="gene ID" value="A08g22880.2_BraZ1"/>
</dbReference>
<proteinExistence type="predicted"/>
<comment type="subcellular location">
    <subcellularLocation>
        <location evidence="1">Cytoplasmic vesicle</location>
        <location evidence="1">Clathrin-coated vesicle</location>
    </subcellularLocation>
    <subcellularLocation>
        <location evidence="2">Golgi apparatus</location>
    </subcellularLocation>
</comment>
<name>A0A3P6BUJ3_BRACM</name>
<sequence>MGTFTTLSGKLKDKASHMKLNRSPFFYENFWARNRAVTLNVVHLCSSVNTKTIDEAILKATSHTSNKSPSDKYVKFLQSTMATCYCPQTISGIVQRLCVTTNVCVASKCLILIHNMIKSEKGYEGEGGHRGTNSHRNLIYNQGESNLKLDDLNVDSSRFTIELVPWVRWYKNYLNIYLCIAEVLGVTPNIKENFEEKRLETQRVSSYTTDCIFKQVDFLVNLFEQINARPETPLEKPNIIIIRMIGLMEQDYVSVMRLIKIRFEELDKRTADPAELIPVLVRLEKCRESLSEFCWRCEPLDKEFWGLVLKLKDN</sequence>
<evidence type="ECO:0000256" key="1">
    <source>
        <dbReference type="ARBA" id="ARBA00004132"/>
    </source>
</evidence>
<evidence type="ECO:0000259" key="5">
    <source>
        <dbReference type="PROSITE" id="PS50942"/>
    </source>
</evidence>
<evidence type="ECO:0000256" key="3">
    <source>
        <dbReference type="ARBA" id="ARBA00023034"/>
    </source>
</evidence>
<dbReference type="PANTHER" id="PTHR22951">
    <property type="entry name" value="CLATHRIN ASSEMBLY PROTEIN"/>
    <property type="match status" value="1"/>
</dbReference>
<accession>A0A3P6BUJ3</accession>
<dbReference type="InterPro" id="IPR013809">
    <property type="entry name" value="ENTH"/>
</dbReference>
<dbReference type="AlphaFoldDB" id="A0A3P6BUJ3"/>
<dbReference type="SUPFAM" id="SSF48464">
    <property type="entry name" value="ENTH/VHS domain"/>
    <property type="match status" value="1"/>
</dbReference>
<dbReference type="GO" id="GO:0005794">
    <property type="term" value="C:Golgi apparatus"/>
    <property type="evidence" value="ECO:0007669"/>
    <property type="project" value="UniProtKB-SubCell"/>
</dbReference>
<dbReference type="InterPro" id="IPR008942">
    <property type="entry name" value="ENTH_VHS"/>
</dbReference>
<keyword evidence="3" id="KW-0333">Golgi apparatus</keyword>
<dbReference type="Pfam" id="PF07651">
    <property type="entry name" value="ANTH"/>
    <property type="match status" value="1"/>
</dbReference>
<evidence type="ECO:0000256" key="4">
    <source>
        <dbReference type="ARBA" id="ARBA00023329"/>
    </source>
</evidence>
<dbReference type="GO" id="GO:0048268">
    <property type="term" value="P:clathrin coat assembly"/>
    <property type="evidence" value="ECO:0007669"/>
    <property type="project" value="InterPro"/>
</dbReference>
<dbReference type="InterPro" id="IPR011417">
    <property type="entry name" value="ANTH_dom"/>
</dbReference>
<gene>
    <name evidence="7" type="ORF">BRAA08T34012Z</name>
    <name evidence="6" type="ORF">BRAPAZ1V2_A08P22880.2</name>
</gene>
<dbReference type="PANTHER" id="PTHR22951:SF100">
    <property type="entry name" value="ENTH DOMAIN-CONTAINING PROTEIN"/>
    <property type="match status" value="1"/>
</dbReference>